<keyword evidence="3" id="KW-1185">Reference proteome</keyword>
<reference evidence="2" key="1">
    <citation type="submission" date="2022-11" db="EMBL/GenBank/DDBJ databases">
        <title>Genome Sequence of Cubamyces cubensis.</title>
        <authorList>
            <person name="Buettner E."/>
        </authorList>
    </citation>
    <scope>NUCLEOTIDE SEQUENCE</scope>
    <source>
        <strain evidence="2">MPL-01</strain>
    </source>
</reference>
<feature type="compositionally biased region" description="Low complexity" evidence="1">
    <location>
        <begin position="68"/>
        <end position="87"/>
    </location>
</feature>
<sequence>MCNVLQQPQRPYVSLRPASDVSSAFNGALDLHDHDPIPSVPVFFHLARLLSLPLTTHRLPCHPRANAMTAAASATSTAASVHAPAPALGQVPTSAETSDSATAPRTSASASARATTATAH</sequence>
<name>A0AAD7TKC0_9APHY</name>
<accession>A0AAD7TKC0</accession>
<proteinExistence type="predicted"/>
<feature type="compositionally biased region" description="Low complexity" evidence="1">
    <location>
        <begin position="97"/>
        <end position="120"/>
    </location>
</feature>
<dbReference type="EMBL" id="JAPEVG010000547">
    <property type="protein sequence ID" value="KAJ8457567.1"/>
    <property type="molecule type" value="Genomic_DNA"/>
</dbReference>
<evidence type="ECO:0000313" key="2">
    <source>
        <dbReference type="EMBL" id="KAJ8457567.1"/>
    </source>
</evidence>
<evidence type="ECO:0000256" key="1">
    <source>
        <dbReference type="SAM" id="MobiDB-lite"/>
    </source>
</evidence>
<organism evidence="2 3">
    <name type="scientific">Trametes cubensis</name>
    <dbReference type="NCBI Taxonomy" id="1111947"/>
    <lineage>
        <taxon>Eukaryota</taxon>
        <taxon>Fungi</taxon>
        <taxon>Dikarya</taxon>
        <taxon>Basidiomycota</taxon>
        <taxon>Agaricomycotina</taxon>
        <taxon>Agaricomycetes</taxon>
        <taxon>Polyporales</taxon>
        <taxon>Polyporaceae</taxon>
        <taxon>Trametes</taxon>
    </lineage>
</organism>
<feature type="region of interest" description="Disordered" evidence="1">
    <location>
        <begin position="68"/>
        <end position="120"/>
    </location>
</feature>
<dbReference type="Proteomes" id="UP001215151">
    <property type="component" value="Unassembled WGS sequence"/>
</dbReference>
<gene>
    <name evidence="2" type="ORF">ONZ51_g11450</name>
</gene>
<dbReference type="AlphaFoldDB" id="A0AAD7TKC0"/>
<evidence type="ECO:0000313" key="3">
    <source>
        <dbReference type="Proteomes" id="UP001215151"/>
    </source>
</evidence>
<protein>
    <submittedName>
        <fullName evidence="2">Uncharacterized protein</fullName>
    </submittedName>
</protein>
<comment type="caution">
    <text evidence="2">The sequence shown here is derived from an EMBL/GenBank/DDBJ whole genome shotgun (WGS) entry which is preliminary data.</text>
</comment>